<evidence type="ECO:0000313" key="2">
    <source>
        <dbReference type="Proteomes" id="UP000308349"/>
    </source>
</evidence>
<dbReference type="Pfam" id="PF09957">
    <property type="entry name" value="VapB_antitoxin"/>
    <property type="match status" value="1"/>
</dbReference>
<dbReference type="InterPro" id="IPR019239">
    <property type="entry name" value="VapB_antitoxin"/>
</dbReference>
<proteinExistence type="predicted"/>
<dbReference type="OrthoDB" id="4563074at2"/>
<sequence length="71" mass="7861">MRRTSAYPIAGAMAKTLIELPDELIEQARQVVGGATAAETVLAALRLFVRQHRQREAIAWIADSAPFLRSR</sequence>
<gene>
    <name evidence="1" type="ORF">FEK35_18150</name>
</gene>
<comment type="caution">
    <text evidence="1">The sequence shown here is derived from an EMBL/GenBank/DDBJ whole genome shotgun (WGS) entry which is preliminary data.</text>
</comment>
<accession>A0A5R8PD94</accession>
<name>A0A5R8PD94_9NOCA</name>
<dbReference type="EMBL" id="VBUU01000019">
    <property type="protein sequence ID" value="TLG06290.1"/>
    <property type="molecule type" value="Genomic_DNA"/>
</dbReference>
<organism evidence="1 2">
    <name type="scientific">Nocardia cyriacigeorgica</name>
    <dbReference type="NCBI Taxonomy" id="135487"/>
    <lineage>
        <taxon>Bacteria</taxon>
        <taxon>Bacillati</taxon>
        <taxon>Actinomycetota</taxon>
        <taxon>Actinomycetes</taxon>
        <taxon>Mycobacteriales</taxon>
        <taxon>Nocardiaceae</taxon>
        <taxon>Nocardia</taxon>
    </lineage>
</organism>
<dbReference type="Proteomes" id="UP000308349">
    <property type="component" value="Unassembled WGS sequence"/>
</dbReference>
<evidence type="ECO:0008006" key="3">
    <source>
        <dbReference type="Google" id="ProtNLM"/>
    </source>
</evidence>
<reference evidence="1 2" key="1">
    <citation type="submission" date="2019-05" db="EMBL/GenBank/DDBJ databases">
        <title>Genomes sequences of two Nocardia cyriacigeorgica environmental isolates, type strains Nocardia asteroides ATCC 19247 and Nocardia cyriacigeorgica DSM 44484.</title>
        <authorList>
            <person name="Vautrin F."/>
            <person name="Bergeron E."/>
            <person name="Dubost A."/>
            <person name="Abrouk D."/>
            <person name="Rodriguez Nava V."/>
            <person name="Pujic P."/>
        </authorList>
    </citation>
    <scope>NUCLEOTIDE SEQUENCE [LARGE SCALE GENOMIC DNA]</scope>
    <source>
        <strain evidence="1 2">EML 1456</strain>
    </source>
</reference>
<evidence type="ECO:0000313" key="1">
    <source>
        <dbReference type="EMBL" id="TLG06290.1"/>
    </source>
</evidence>
<protein>
    <recommendedName>
        <fullName evidence="3">DUF2191 domain-containing protein</fullName>
    </recommendedName>
</protein>
<dbReference type="AlphaFoldDB" id="A0A5R8PD94"/>